<reference evidence="2 3" key="2">
    <citation type="submission" date="2018-11" db="EMBL/GenBank/DDBJ databases">
        <authorList>
            <consortium name="Pathogen Informatics"/>
        </authorList>
    </citation>
    <scope>NUCLEOTIDE SEQUENCE [LARGE SCALE GENOMIC DNA]</scope>
</reference>
<keyword evidence="3" id="KW-1185">Reference proteome</keyword>
<dbReference type="InterPro" id="IPR056581">
    <property type="entry name" value="TPR_Edg1"/>
</dbReference>
<reference evidence="4" key="1">
    <citation type="submission" date="2016-06" db="UniProtKB">
        <authorList>
            <consortium name="WormBaseParasite"/>
        </authorList>
    </citation>
    <scope>IDENTIFICATION</scope>
</reference>
<protein>
    <submittedName>
        <fullName evidence="4">DRIM domain-containing protein</fullName>
    </submittedName>
</protein>
<dbReference type="EMBL" id="UZAJ01006847">
    <property type="protein sequence ID" value="VDO48320.1"/>
    <property type="molecule type" value="Genomic_DNA"/>
</dbReference>
<dbReference type="AlphaFoldDB" id="A0A183HHD3"/>
<organism evidence="4">
    <name type="scientific">Onchocerca flexuosa</name>
    <dbReference type="NCBI Taxonomy" id="387005"/>
    <lineage>
        <taxon>Eukaryota</taxon>
        <taxon>Metazoa</taxon>
        <taxon>Ecdysozoa</taxon>
        <taxon>Nematoda</taxon>
        <taxon>Chromadorea</taxon>
        <taxon>Rhabditida</taxon>
        <taxon>Spirurina</taxon>
        <taxon>Spiruromorpha</taxon>
        <taxon>Filarioidea</taxon>
        <taxon>Onchocercidae</taxon>
        <taxon>Onchocerca</taxon>
    </lineage>
</organism>
<proteinExistence type="predicted"/>
<name>A0A183HHD3_9BILA</name>
<dbReference type="Pfam" id="PF24293">
    <property type="entry name" value="TPR_Edg1"/>
    <property type="match status" value="1"/>
</dbReference>
<dbReference type="WBParaSite" id="OFLC_0000689401-mRNA-1">
    <property type="protein sequence ID" value="OFLC_0000689401-mRNA-1"/>
    <property type="gene ID" value="OFLC_0000689401"/>
</dbReference>
<evidence type="ECO:0000313" key="2">
    <source>
        <dbReference type="EMBL" id="VDO48320.1"/>
    </source>
</evidence>
<accession>A0A183HHD3</accession>
<gene>
    <name evidence="2" type="ORF">OFLC_LOCUS6894</name>
</gene>
<evidence type="ECO:0000259" key="1">
    <source>
        <dbReference type="Pfam" id="PF24293"/>
    </source>
</evidence>
<sequence>MILSVNKFAATKFYVVFFLFFRILYVSEDGLVIETDTFDSLLSCFDKSLWTCRYAMASWFYKCLRSYKKEIPSLLYEALKEEKRETVKAVKIDSDDNDISGRSLMRKLFELATIHPELALDIIEDGFSTSVSITGCDISGALVDVIRDHNNFPSSKISGLVEVIKVFANQIDLSRQTIPLLTEISESSFYGLRLIEPLLLIQEAVICAIYYDTKSTEDLTAVPFSVLEIENQVAVKLLKLFCELAKDHIQKEIIDLRRSYLKNKVEIK</sequence>
<evidence type="ECO:0000313" key="3">
    <source>
        <dbReference type="Proteomes" id="UP000267606"/>
    </source>
</evidence>
<evidence type="ECO:0000313" key="4">
    <source>
        <dbReference type="WBParaSite" id="OFLC_0000689401-mRNA-1"/>
    </source>
</evidence>
<feature type="domain" description="Edg1 TPR repeats region" evidence="1">
    <location>
        <begin position="27"/>
        <end position="67"/>
    </location>
</feature>
<dbReference type="Proteomes" id="UP000267606">
    <property type="component" value="Unassembled WGS sequence"/>
</dbReference>